<feature type="chain" id="PRO_5025439682" description="Cytochrome P450" evidence="7">
    <location>
        <begin position="19"/>
        <end position="503"/>
    </location>
</feature>
<dbReference type="GeneID" id="54567779"/>
<evidence type="ECO:0000256" key="2">
    <source>
        <dbReference type="ARBA" id="ARBA00010617"/>
    </source>
</evidence>
<dbReference type="AlphaFoldDB" id="A0A6A6C2V5"/>
<dbReference type="InterPro" id="IPR036396">
    <property type="entry name" value="Cyt_P450_sf"/>
</dbReference>
<evidence type="ECO:0000313" key="9">
    <source>
        <dbReference type="Proteomes" id="UP000799537"/>
    </source>
</evidence>
<dbReference type="GO" id="GO:0016705">
    <property type="term" value="F:oxidoreductase activity, acting on paired donors, with incorporation or reduction of molecular oxygen"/>
    <property type="evidence" value="ECO:0007669"/>
    <property type="project" value="InterPro"/>
</dbReference>
<dbReference type="OrthoDB" id="3945418at2759"/>
<keyword evidence="9" id="KW-1185">Reference proteome</keyword>
<comment type="cofactor">
    <cofactor evidence="1 5">
        <name>heme</name>
        <dbReference type="ChEBI" id="CHEBI:30413"/>
    </cofactor>
</comment>
<evidence type="ECO:0000256" key="4">
    <source>
        <dbReference type="ARBA" id="ARBA00023004"/>
    </source>
</evidence>
<feature type="binding site" description="axial binding residue" evidence="5">
    <location>
        <position position="443"/>
    </location>
    <ligand>
        <name>heme</name>
        <dbReference type="ChEBI" id="CHEBI:30413"/>
    </ligand>
    <ligandPart>
        <name>Fe</name>
        <dbReference type="ChEBI" id="CHEBI:18248"/>
    </ligandPart>
</feature>
<dbReference type="PANTHER" id="PTHR24305:SF166">
    <property type="entry name" value="CYTOCHROME P450 12A4, MITOCHONDRIAL-RELATED"/>
    <property type="match status" value="1"/>
</dbReference>
<dbReference type="GO" id="GO:0005506">
    <property type="term" value="F:iron ion binding"/>
    <property type="evidence" value="ECO:0007669"/>
    <property type="project" value="InterPro"/>
</dbReference>
<evidence type="ECO:0000313" key="8">
    <source>
        <dbReference type="EMBL" id="KAF2159746.1"/>
    </source>
</evidence>
<keyword evidence="6" id="KW-0503">Monooxygenase</keyword>
<name>A0A6A6C2V5_ZASCE</name>
<evidence type="ECO:0000256" key="1">
    <source>
        <dbReference type="ARBA" id="ARBA00001971"/>
    </source>
</evidence>
<sequence length="503" mass="58634">MEWSLSHVILLLFSLSLAYLLAEAIYNLFFHPLASFPGPKITAVTKLYGMYFDMVQGDHGDRWSRRIYELHEQYGPIIRIEPNEVHILDSSFYHNLYNFDPDLEKKDSHVANLQHTPTTAAHRRRRKAFDPYFSRSSIQKIEPLIKSTIDKLTTQISHSKGVVDLSFWFRCMTFEIICDFMLSQPYNLMDEPDKSSKMVKAIVQVFKVLKPIQQIPVVSYIMNNLEHLPKWMQKAPSDEGLMYVKVWEEGLKPRLKKVREGKAEAEDGRVILMQEYLKNETLPEEEKSYDSVKQSVLMMVGAGMETTGYALGMANYQLLQRSDLLKQVKEEIATVWPSNQEEIPSWSTLERLPLLTAILKESTRLSLGVAARLIRVNRKRAVQYKDWVIPPGYHISMNQAFVLYDPDIFIEPNKFAPERWLQGEKSKELEKWYVPFSRGNRNCIGERLAWAEMYLTLAAVLHRFDMELYETEDIDVYPVYDHFVPFPERENGVRVTIKSTRDA</sequence>
<dbReference type="InterPro" id="IPR050121">
    <property type="entry name" value="Cytochrome_P450_monoxygenase"/>
</dbReference>
<keyword evidence="6" id="KW-0560">Oxidoreductase</keyword>
<dbReference type="InterPro" id="IPR001128">
    <property type="entry name" value="Cyt_P450"/>
</dbReference>
<protein>
    <recommendedName>
        <fullName evidence="10">Cytochrome P450</fullName>
    </recommendedName>
</protein>
<dbReference type="PRINTS" id="PR00463">
    <property type="entry name" value="EP450I"/>
</dbReference>
<keyword evidence="4 5" id="KW-0408">Iron</keyword>
<dbReference type="SUPFAM" id="SSF48264">
    <property type="entry name" value="Cytochrome P450"/>
    <property type="match status" value="1"/>
</dbReference>
<evidence type="ECO:0000256" key="5">
    <source>
        <dbReference type="PIRSR" id="PIRSR602401-1"/>
    </source>
</evidence>
<dbReference type="GO" id="GO:0004497">
    <property type="term" value="F:monooxygenase activity"/>
    <property type="evidence" value="ECO:0007669"/>
    <property type="project" value="UniProtKB-KW"/>
</dbReference>
<dbReference type="PROSITE" id="PS00086">
    <property type="entry name" value="CYTOCHROME_P450"/>
    <property type="match status" value="1"/>
</dbReference>
<evidence type="ECO:0008006" key="10">
    <source>
        <dbReference type="Google" id="ProtNLM"/>
    </source>
</evidence>
<comment type="similarity">
    <text evidence="2 6">Belongs to the cytochrome P450 family.</text>
</comment>
<keyword evidence="3 5" id="KW-0479">Metal-binding</keyword>
<dbReference type="Gene3D" id="1.10.630.10">
    <property type="entry name" value="Cytochrome P450"/>
    <property type="match status" value="1"/>
</dbReference>
<dbReference type="RefSeq" id="XP_033660635.1">
    <property type="nucleotide sequence ID" value="XM_033814507.1"/>
</dbReference>
<feature type="signal peptide" evidence="7">
    <location>
        <begin position="1"/>
        <end position="18"/>
    </location>
</feature>
<gene>
    <name evidence="8" type="ORF">M409DRAFT_60522</name>
</gene>
<evidence type="ECO:0000256" key="6">
    <source>
        <dbReference type="RuleBase" id="RU000461"/>
    </source>
</evidence>
<evidence type="ECO:0000256" key="3">
    <source>
        <dbReference type="ARBA" id="ARBA00022723"/>
    </source>
</evidence>
<accession>A0A6A6C2V5</accession>
<evidence type="ECO:0000256" key="7">
    <source>
        <dbReference type="SAM" id="SignalP"/>
    </source>
</evidence>
<reference evidence="8" key="1">
    <citation type="journal article" date="2020" name="Stud. Mycol.">
        <title>101 Dothideomycetes genomes: a test case for predicting lifestyles and emergence of pathogens.</title>
        <authorList>
            <person name="Haridas S."/>
            <person name="Albert R."/>
            <person name="Binder M."/>
            <person name="Bloem J."/>
            <person name="Labutti K."/>
            <person name="Salamov A."/>
            <person name="Andreopoulos B."/>
            <person name="Baker S."/>
            <person name="Barry K."/>
            <person name="Bills G."/>
            <person name="Bluhm B."/>
            <person name="Cannon C."/>
            <person name="Castanera R."/>
            <person name="Culley D."/>
            <person name="Daum C."/>
            <person name="Ezra D."/>
            <person name="Gonzalez J."/>
            <person name="Henrissat B."/>
            <person name="Kuo A."/>
            <person name="Liang C."/>
            <person name="Lipzen A."/>
            <person name="Lutzoni F."/>
            <person name="Magnuson J."/>
            <person name="Mondo S."/>
            <person name="Nolan M."/>
            <person name="Ohm R."/>
            <person name="Pangilinan J."/>
            <person name="Park H.-J."/>
            <person name="Ramirez L."/>
            <person name="Alfaro M."/>
            <person name="Sun H."/>
            <person name="Tritt A."/>
            <person name="Yoshinaga Y."/>
            <person name="Zwiers L.-H."/>
            <person name="Turgeon B."/>
            <person name="Goodwin S."/>
            <person name="Spatafora J."/>
            <person name="Crous P."/>
            <person name="Grigoriev I."/>
        </authorList>
    </citation>
    <scope>NUCLEOTIDE SEQUENCE</scope>
    <source>
        <strain evidence="8">ATCC 36951</strain>
    </source>
</reference>
<dbReference type="Pfam" id="PF00067">
    <property type="entry name" value="p450"/>
    <property type="match status" value="1"/>
</dbReference>
<dbReference type="GO" id="GO:0020037">
    <property type="term" value="F:heme binding"/>
    <property type="evidence" value="ECO:0007669"/>
    <property type="project" value="InterPro"/>
</dbReference>
<dbReference type="PANTHER" id="PTHR24305">
    <property type="entry name" value="CYTOCHROME P450"/>
    <property type="match status" value="1"/>
</dbReference>
<keyword evidence="5 6" id="KW-0349">Heme</keyword>
<dbReference type="CDD" id="cd11062">
    <property type="entry name" value="CYP58-like"/>
    <property type="match status" value="1"/>
</dbReference>
<proteinExistence type="inferred from homology"/>
<dbReference type="InterPro" id="IPR017972">
    <property type="entry name" value="Cyt_P450_CS"/>
</dbReference>
<organism evidence="8 9">
    <name type="scientific">Zasmidium cellare ATCC 36951</name>
    <dbReference type="NCBI Taxonomy" id="1080233"/>
    <lineage>
        <taxon>Eukaryota</taxon>
        <taxon>Fungi</taxon>
        <taxon>Dikarya</taxon>
        <taxon>Ascomycota</taxon>
        <taxon>Pezizomycotina</taxon>
        <taxon>Dothideomycetes</taxon>
        <taxon>Dothideomycetidae</taxon>
        <taxon>Mycosphaerellales</taxon>
        <taxon>Mycosphaerellaceae</taxon>
        <taxon>Zasmidium</taxon>
    </lineage>
</organism>
<dbReference type="Proteomes" id="UP000799537">
    <property type="component" value="Unassembled WGS sequence"/>
</dbReference>
<dbReference type="InterPro" id="IPR002401">
    <property type="entry name" value="Cyt_P450_E_grp-I"/>
</dbReference>
<dbReference type="PRINTS" id="PR00385">
    <property type="entry name" value="P450"/>
</dbReference>
<keyword evidence="7" id="KW-0732">Signal</keyword>
<dbReference type="EMBL" id="ML993633">
    <property type="protein sequence ID" value="KAF2159746.1"/>
    <property type="molecule type" value="Genomic_DNA"/>
</dbReference>